<dbReference type="InterPro" id="IPR001559">
    <property type="entry name" value="Phosphotriesterase"/>
</dbReference>
<comment type="caution">
    <text evidence="4">Lacks conserved residue(s) required for the propagation of feature annotation.</text>
</comment>
<dbReference type="EMBL" id="DVMP01000110">
    <property type="protein sequence ID" value="HIU26019.1"/>
    <property type="molecule type" value="Genomic_DNA"/>
</dbReference>
<dbReference type="Gene3D" id="3.20.20.140">
    <property type="entry name" value="Metal-dependent hydrolases"/>
    <property type="match status" value="1"/>
</dbReference>
<keyword evidence="2" id="KW-0378">Hydrolase</keyword>
<evidence type="ECO:0008006" key="7">
    <source>
        <dbReference type="Google" id="ProtNLM"/>
    </source>
</evidence>
<dbReference type="AlphaFoldDB" id="A0A9D1L5U2"/>
<evidence type="ECO:0000313" key="5">
    <source>
        <dbReference type="EMBL" id="HIU26019.1"/>
    </source>
</evidence>
<gene>
    <name evidence="5" type="ORF">IAC50_05975</name>
</gene>
<dbReference type="Pfam" id="PF02126">
    <property type="entry name" value="PTE"/>
    <property type="match status" value="1"/>
</dbReference>
<evidence type="ECO:0000256" key="1">
    <source>
        <dbReference type="ARBA" id="ARBA00022723"/>
    </source>
</evidence>
<dbReference type="GO" id="GO:0008270">
    <property type="term" value="F:zinc ion binding"/>
    <property type="evidence" value="ECO:0007669"/>
    <property type="project" value="InterPro"/>
</dbReference>
<dbReference type="InterPro" id="IPR032466">
    <property type="entry name" value="Metal_Hydrolase"/>
</dbReference>
<feature type="binding site" evidence="3">
    <location>
        <position position="198"/>
    </location>
    <ligand>
        <name>a divalent metal cation</name>
        <dbReference type="ChEBI" id="CHEBI:60240"/>
        <label>2</label>
    </ligand>
</feature>
<feature type="binding site" evidence="3">
    <location>
        <position position="27"/>
    </location>
    <ligand>
        <name>a divalent metal cation</name>
        <dbReference type="ChEBI" id="CHEBI:60240"/>
        <label>1</label>
    </ligand>
</feature>
<dbReference type="PROSITE" id="PS51347">
    <property type="entry name" value="PHOSPHOTRIESTERASE_2"/>
    <property type="match status" value="1"/>
</dbReference>
<reference evidence="5" key="1">
    <citation type="submission" date="2020-10" db="EMBL/GenBank/DDBJ databases">
        <authorList>
            <person name="Gilroy R."/>
        </authorList>
    </citation>
    <scope>NUCLEOTIDE SEQUENCE</scope>
    <source>
        <strain evidence="5">ChiHcec3-6078</strain>
    </source>
</reference>
<dbReference type="PROSITE" id="PS01322">
    <property type="entry name" value="PHOSPHOTRIESTERASE_1"/>
    <property type="match status" value="1"/>
</dbReference>
<comment type="caution">
    <text evidence="5">The sequence shown here is derived from an EMBL/GenBank/DDBJ whole genome shotgun (WGS) entry which is preliminary data.</text>
</comment>
<evidence type="ECO:0000313" key="6">
    <source>
        <dbReference type="Proteomes" id="UP000824090"/>
    </source>
</evidence>
<dbReference type="SUPFAM" id="SSF51556">
    <property type="entry name" value="Metallo-dependent hydrolases"/>
    <property type="match status" value="1"/>
</dbReference>
<evidence type="ECO:0000256" key="2">
    <source>
        <dbReference type="ARBA" id="ARBA00022801"/>
    </source>
</evidence>
<dbReference type="PANTHER" id="PTHR10819">
    <property type="entry name" value="PHOSPHOTRIESTERASE-RELATED"/>
    <property type="match status" value="1"/>
</dbReference>
<feature type="binding site" evidence="3">
    <location>
        <position position="335"/>
    </location>
    <ligand>
        <name>a divalent metal cation</name>
        <dbReference type="ChEBI" id="CHEBI:60240"/>
        <label>1</label>
    </ligand>
</feature>
<comment type="similarity">
    <text evidence="4">Belongs to the metallo-dependent hydrolases superfamily. Phosphotriesterase family.</text>
</comment>
<evidence type="ECO:0000256" key="4">
    <source>
        <dbReference type="PROSITE-ProRule" id="PRU00679"/>
    </source>
</evidence>
<feature type="binding site" evidence="3">
    <location>
        <position position="230"/>
    </location>
    <ligand>
        <name>a divalent metal cation</name>
        <dbReference type="ChEBI" id="CHEBI:60240"/>
        <label>2</label>
    </ligand>
</feature>
<accession>A0A9D1L5U2</accession>
<dbReference type="PANTHER" id="PTHR10819:SF3">
    <property type="entry name" value="PHOSPHOTRIESTERASE-RELATED PROTEIN"/>
    <property type="match status" value="1"/>
</dbReference>
<name>A0A9D1L5U2_9FIRM</name>
<evidence type="ECO:0000256" key="3">
    <source>
        <dbReference type="PIRSR" id="PIRSR601559-52"/>
    </source>
</evidence>
<protein>
    <recommendedName>
        <fullName evidence="7">Phosphotriesterase-related protein</fullName>
    </recommendedName>
</protein>
<sequence length="386" mass="43429">MSRENAGKVMTIFGPKNPEELGYTLPHEHLYFNTSGYKPEMTPEEEKVYLSPVTLENLNYVRKNPYRVLDNCMMFDKEMLRRAVQEFKDKGGGTITDVTPHGCSLDSPLADFLPEIKEVAEETGVNVVLGMGHYIHAFDIPDESKEAAGKEGKNYDILVSPTSKAIEGFSPERLAEEYIKDIKNGYGNTGIKPGVIGELGTGFVVTELEQRTLRAGAIAQQETGLPITLHLQPSKMNDHQDLDILEETGAKLEKVVVGHRDGVLAIKGMTFDKAMDHYYSVLERGCYVQFDLCGNQELFKADLGHWWLPSDRERAQAIKLMCDHGYEDRILISQDEGHKYYMTEFGGWGLAHVLTGFRETMLDYGVTEAQCDKITKDNPQKMLTIF</sequence>
<feature type="binding site" evidence="3">
    <location>
        <position position="29"/>
    </location>
    <ligand>
        <name>a divalent metal cation</name>
        <dbReference type="ChEBI" id="CHEBI:60240"/>
        <label>1</label>
    </ligand>
</feature>
<dbReference type="GO" id="GO:0016788">
    <property type="term" value="F:hydrolase activity, acting on ester bonds"/>
    <property type="evidence" value="ECO:0007669"/>
    <property type="project" value="InterPro"/>
</dbReference>
<dbReference type="InterPro" id="IPR017947">
    <property type="entry name" value="AryldialkylPase_Zn-BS"/>
</dbReference>
<dbReference type="Proteomes" id="UP000824090">
    <property type="component" value="Unassembled WGS sequence"/>
</dbReference>
<feature type="binding site" evidence="3">
    <location>
        <position position="198"/>
    </location>
    <ligand>
        <name>a divalent metal cation</name>
        <dbReference type="ChEBI" id="CHEBI:60240"/>
        <label>1</label>
    </ligand>
</feature>
<organism evidence="5 6">
    <name type="scientific">Candidatus Allocopromorpha excrementigallinarum</name>
    <dbReference type="NCBI Taxonomy" id="2840742"/>
    <lineage>
        <taxon>Bacteria</taxon>
        <taxon>Bacillati</taxon>
        <taxon>Bacillota</taxon>
        <taxon>Clostridia</taxon>
        <taxon>Eubacteriales</taxon>
        <taxon>Eubacteriaceae</taxon>
        <taxon>Eubacteriaceae incertae sedis</taxon>
        <taxon>Candidatus Allocopromorpha</taxon>
    </lineage>
</organism>
<feature type="binding site" evidence="3">
    <location>
        <position position="259"/>
    </location>
    <ligand>
        <name>a divalent metal cation</name>
        <dbReference type="ChEBI" id="CHEBI:60240"/>
        <label>2</label>
    </ligand>
</feature>
<proteinExistence type="inferred from homology"/>
<comment type="cofactor">
    <cofactor evidence="3">
        <name>a divalent metal cation</name>
        <dbReference type="ChEBI" id="CHEBI:60240"/>
    </cofactor>
    <text evidence="3">Binds 2 divalent metal cations per subunit.</text>
</comment>
<keyword evidence="1 3" id="KW-0479">Metal-binding</keyword>
<reference evidence="5" key="2">
    <citation type="journal article" date="2021" name="PeerJ">
        <title>Extensive microbial diversity within the chicken gut microbiome revealed by metagenomics and culture.</title>
        <authorList>
            <person name="Gilroy R."/>
            <person name="Ravi A."/>
            <person name="Getino M."/>
            <person name="Pursley I."/>
            <person name="Horton D.L."/>
            <person name="Alikhan N.F."/>
            <person name="Baker D."/>
            <person name="Gharbi K."/>
            <person name="Hall N."/>
            <person name="Watson M."/>
            <person name="Adriaenssens E.M."/>
            <person name="Foster-Nyarko E."/>
            <person name="Jarju S."/>
            <person name="Secka A."/>
            <person name="Antonio M."/>
            <person name="Oren A."/>
            <person name="Chaudhuri R.R."/>
            <person name="La Ragione R."/>
            <person name="Hildebrand F."/>
            <person name="Pallen M.J."/>
        </authorList>
    </citation>
    <scope>NUCLEOTIDE SEQUENCE</scope>
    <source>
        <strain evidence="5">ChiHcec3-6078</strain>
    </source>
</reference>